<dbReference type="EMBL" id="UYRT01008377">
    <property type="protein sequence ID" value="VDK44910.1"/>
    <property type="molecule type" value="Genomic_DNA"/>
</dbReference>
<feature type="region of interest" description="Disordered" evidence="1">
    <location>
        <begin position="64"/>
        <end position="87"/>
    </location>
</feature>
<evidence type="ECO:0000259" key="2">
    <source>
        <dbReference type="PROSITE" id="PS51082"/>
    </source>
</evidence>
<dbReference type="PROSITE" id="PS51082">
    <property type="entry name" value="WH2"/>
    <property type="match status" value="1"/>
</dbReference>
<feature type="domain" description="WH2" evidence="2">
    <location>
        <begin position="39"/>
        <end position="56"/>
    </location>
</feature>
<sequence length="181" mass="19251">MPVPPPPAPPPPPASSLLTPRTAAPVMMASKSRNNNNNNREKLLHEIQAGLKLRKTVTNDRSAPVLGGKVVGSSESNGGSASAGGAKQLATGGVGDLFVNGIPKKPSDNKRMQANTFKGLLLLDLPSTKTSPPPLPKPLISEKRTAKQITHSESLNQVKIFALSVLLMQVFLKFLKAQFYK</sequence>
<reference evidence="5" key="1">
    <citation type="submission" date="2016-06" db="UniProtKB">
        <authorList>
            <consortium name="WormBaseParasite"/>
        </authorList>
    </citation>
    <scope>IDENTIFICATION</scope>
</reference>
<gene>
    <name evidence="3" type="ORF">GPUH_LOCUS4440</name>
</gene>
<dbReference type="Proteomes" id="UP000271098">
    <property type="component" value="Unassembled WGS sequence"/>
</dbReference>
<dbReference type="GO" id="GO:0003779">
    <property type="term" value="F:actin binding"/>
    <property type="evidence" value="ECO:0007669"/>
    <property type="project" value="InterPro"/>
</dbReference>
<dbReference type="InterPro" id="IPR003124">
    <property type="entry name" value="WH2_dom"/>
</dbReference>
<dbReference type="OrthoDB" id="5877983at2759"/>
<evidence type="ECO:0000256" key="1">
    <source>
        <dbReference type="SAM" id="MobiDB-lite"/>
    </source>
</evidence>
<proteinExistence type="predicted"/>
<accession>A0A183D6U8</accession>
<protein>
    <submittedName>
        <fullName evidence="5">WH2 domain-containing protein</fullName>
    </submittedName>
</protein>
<dbReference type="AlphaFoldDB" id="A0A183D6U8"/>
<dbReference type="Pfam" id="PF02205">
    <property type="entry name" value="WH2"/>
    <property type="match status" value="1"/>
</dbReference>
<evidence type="ECO:0000313" key="4">
    <source>
        <dbReference type="Proteomes" id="UP000271098"/>
    </source>
</evidence>
<organism evidence="5">
    <name type="scientific">Gongylonema pulchrum</name>
    <dbReference type="NCBI Taxonomy" id="637853"/>
    <lineage>
        <taxon>Eukaryota</taxon>
        <taxon>Metazoa</taxon>
        <taxon>Ecdysozoa</taxon>
        <taxon>Nematoda</taxon>
        <taxon>Chromadorea</taxon>
        <taxon>Rhabditida</taxon>
        <taxon>Spirurina</taxon>
        <taxon>Spiruromorpha</taxon>
        <taxon>Spiruroidea</taxon>
        <taxon>Gongylonematidae</taxon>
        <taxon>Gongylonema</taxon>
    </lineage>
</organism>
<evidence type="ECO:0000313" key="5">
    <source>
        <dbReference type="WBParaSite" id="GPUH_0000444601-mRNA-1"/>
    </source>
</evidence>
<feature type="compositionally biased region" description="Low complexity" evidence="1">
    <location>
        <begin position="67"/>
        <end position="87"/>
    </location>
</feature>
<reference evidence="3 4" key="2">
    <citation type="submission" date="2018-11" db="EMBL/GenBank/DDBJ databases">
        <authorList>
            <consortium name="Pathogen Informatics"/>
        </authorList>
    </citation>
    <scope>NUCLEOTIDE SEQUENCE [LARGE SCALE GENOMIC DNA]</scope>
</reference>
<feature type="region of interest" description="Disordered" evidence="1">
    <location>
        <begin position="1"/>
        <end position="40"/>
    </location>
</feature>
<name>A0A183D6U8_9BILA</name>
<feature type="compositionally biased region" description="Pro residues" evidence="1">
    <location>
        <begin position="1"/>
        <end position="14"/>
    </location>
</feature>
<dbReference type="WBParaSite" id="GPUH_0000444601-mRNA-1">
    <property type="protein sequence ID" value="GPUH_0000444601-mRNA-1"/>
    <property type="gene ID" value="GPUH_0000444601"/>
</dbReference>
<keyword evidence="4" id="KW-1185">Reference proteome</keyword>
<evidence type="ECO:0000313" key="3">
    <source>
        <dbReference type="EMBL" id="VDK44910.1"/>
    </source>
</evidence>